<evidence type="ECO:0000313" key="2">
    <source>
        <dbReference type="Proteomes" id="UP000325313"/>
    </source>
</evidence>
<reference evidence="1 2" key="1">
    <citation type="submission" date="2019-05" db="EMBL/GenBank/DDBJ databases">
        <title>Emergence of the Ug99 lineage of the wheat stem rust pathogen through somatic hybridization.</title>
        <authorList>
            <person name="Li F."/>
            <person name="Upadhyaya N.M."/>
            <person name="Sperschneider J."/>
            <person name="Matny O."/>
            <person name="Nguyen-Phuc H."/>
            <person name="Mago R."/>
            <person name="Raley C."/>
            <person name="Miller M.E."/>
            <person name="Silverstein K.A.T."/>
            <person name="Henningsen E."/>
            <person name="Hirsch C.D."/>
            <person name="Visser B."/>
            <person name="Pretorius Z.A."/>
            <person name="Steffenson B.J."/>
            <person name="Schwessinger B."/>
            <person name="Dodds P.N."/>
            <person name="Figueroa M."/>
        </authorList>
    </citation>
    <scope>NUCLEOTIDE SEQUENCE [LARGE SCALE GENOMIC DNA]</scope>
    <source>
        <strain evidence="1 2">Ug99</strain>
    </source>
</reference>
<protein>
    <submittedName>
        <fullName evidence="1">Uncharacterized protein</fullName>
    </submittedName>
</protein>
<sequence>MLCSIPGAAAHFQWGILPSSFHIIHLLSQFVSSQTTSHSTMLDLENTARLKSDVCKAFRSLSSFCCPRSMTPENDDYEPTISTDQIYFLTSLLIDMRTALLPSLRQCLNDLVLLLHPSHFLQDPQANLRASLEITSQLADIMEKIRFAVCTVTLAQLDVFEFEDHLHGIAKSHRTQPLLHELNMLMSHDLRVLFRKHVKFIQGWKSLKEERDGTYSSQRRDMCPETKLTSDHINKIVQSLEKSDFGLIQASWQAVVNSYDHGFADLIEYIIKSGSVTNSSIAPTTTRVETPRSRLRSLLQAAIPFFKLGRIYLNKLSSNPISRPPFTIQSQISSTELNCVKDKTYMFSLLLLHFNKTLVDLTHSYRLHNYQSSLKDKFENILKYFNASVELFSRHSVPLVSTNQLPLPQSNTMFKDHFSLLIDQFRLAAQNFSMALERSRN</sequence>
<dbReference type="PANTHER" id="PTHR33069">
    <property type="entry name" value="CHROMOSOME 7, WHOLE GENOME SHOTGUN SEQUENCE-RELATED"/>
    <property type="match status" value="1"/>
</dbReference>
<proteinExistence type="predicted"/>
<gene>
    <name evidence="1" type="ORF">PGTUg99_022502</name>
</gene>
<dbReference type="PANTHER" id="PTHR33069:SF3">
    <property type="entry name" value="DYNEIN HEAVY CHAIN TAIL DOMAIN-CONTAINING PROTEIN"/>
    <property type="match status" value="1"/>
</dbReference>
<accession>A0A5B0RCT6</accession>
<comment type="caution">
    <text evidence="1">The sequence shown here is derived from an EMBL/GenBank/DDBJ whole genome shotgun (WGS) entry which is preliminary data.</text>
</comment>
<name>A0A5B0RCT6_PUCGR</name>
<dbReference type="EMBL" id="VDEP01000207">
    <property type="protein sequence ID" value="KAA1123631.1"/>
    <property type="molecule type" value="Genomic_DNA"/>
</dbReference>
<evidence type="ECO:0000313" key="1">
    <source>
        <dbReference type="EMBL" id="KAA1123631.1"/>
    </source>
</evidence>
<dbReference type="AlphaFoldDB" id="A0A5B0RCT6"/>
<dbReference type="Proteomes" id="UP000325313">
    <property type="component" value="Unassembled WGS sequence"/>
</dbReference>
<organism evidence="1 2">
    <name type="scientific">Puccinia graminis f. sp. tritici</name>
    <dbReference type="NCBI Taxonomy" id="56615"/>
    <lineage>
        <taxon>Eukaryota</taxon>
        <taxon>Fungi</taxon>
        <taxon>Dikarya</taxon>
        <taxon>Basidiomycota</taxon>
        <taxon>Pucciniomycotina</taxon>
        <taxon>Pucciniomycetes</taxon>
        <taxon>Pucciniales</taxon>
        <taxon>Pucciniaceae</taxon>
        <taxon>Puccinia</taxon>
    </lineage>
</organism>